<dbReference type="EMBL" id="JACIDT010000007">
    <property type="protein sequence ID" value="MBB3926502.1"/>
    <property type="molecule type" value="Genomic_DNA"/>
</dbReference>
<dbReference type="AlphaFoldDB" id="A0A7W6FQB1"/>
<accession>A0A7W6FQB1</accession>
<organism evidence="3 4">
    <name type="scientific">Sphingobium jiangsuense</name>
    <dbReference type="NCBI Taxonomy" id="870476"/>
    <lineage>
        <taxon>Bacteria</taxon>
        <taxon>Pseudomonadati</taxon>
        <taxon>Pseudomonadota</taxon>
        <taxon>Alphaproteobacteria</taxon>
        <taxon>Sphingomonadales</taxon>
        <taxon>Sphingomonadaceae</taxon>
        <taxon>Sphingobium</taxon>
    </lineage>
</organism>
<evidence type="ECO:0000259" key="2">
    <source>
        <dbReference type="Pfam" id="PF13579"/>
    </source>
</evidence>
<dbReference type="Pfam" id="PF13692">
    <property type="entry name" value="Glyco_trans_1_4"/>
    <property type="match status" value="1"/>
</dbReference>
<name>A0A7W6FQB1_9SPHN</name>
<dbReference type="Gene3D" id="3.40.50.2000">
    <property type="entry name" value="Glycogen Phosphorylase B"/>
    <property type="match status" value="2"/>
</dbReference>
<dbReference type="CDD" id="cd03801">
    <property type="entry name" value="GT4_PimA-like"/>
    <property type="match status" value="1"/>
</dbReference>
<evidence type="ECO:0000313" key="3">
    <source>
        <dbReference type="EMBL" id="MBB3926502.1"/>
    </source>
</evidence>
<proteinExistence type="predicted"/>
<dbReference type="PANTHER" id="PTHR46401:SF2">
    <property type="entry name" value="GLYCOSYLTRANSFERASE WBBK-RELATED"/>
    <property type="match status" value="1"/>
</dbReference>
<dbReference type="Pfam" id="PF13579">
    <property type="entry name" value="Glyco_trans_4_4"/>
    <property type="match status" value="1"/>
</dbReference>
<feature type="domain" description="Glycosyltransferase subfamily 4-like N-terminal" evidence="2">
    <location>
        <begin position="15"/>
        <end position="181"/>
    </location>
</feature>
<protein>
    <submittedName>
        <fullName evidence="3">Glycosyltransferase involved in cell wall biosynthesis</fullName>
    </submittedName>
</protein>
<dbReference type="InterPro" id="IPR028098">
    <property type="entry name" value="Glyco_trans_4-like_N"/>
</dbReference>
<dbReference type="PANTHER" id="PTHR46401">
    <property type="entry name" value="GLYCOSYLTRANSFERASE WBBK-RELATED"/>
    <property type="match status" value="1"/>
</dbReference>
<dbReference type="SUPFAM" id="SSF53756">
    <property type="entry name" value="UDP-Glycosyltransferase/glycogen phosphorylase"/>
    <property type="match status" value="1"/>
</dbReference>
<sequence length="387" mass="41710">MHIAMLDPSLFTGRYDDSLCAALAARGHEVVLHGRPMRDTDAIEPHGYRYAARFFPLAERARGLLGEGALFRGAKALEYCAQARLGGLGDMAAADVVHAQWLPFPPADRLLIGRLAGRAKWRPALVHTVHNASAYHGDSGAQAAGYRALLDRFDALIVHGEETRAAMIAQGVAAERLHIVPHPPMELARAGDADLAQVPDPRGPRILFFGTIRPYKGFDLLIDACLALWRAGLRFELAVAGKPFLDVAPLLDRVRAEGFGDRLVPDLGFLTEQRLDAHLRKADIIAFPYRHIDSSGAFLSALHYGKAMVATRVGMFAALAEGDAALCAPEDAEALAQALRGPVEDAALRARLGAGALAMRAQLGQWSDAAEGTLRAYQQAVEKVKQA</sequence>
<dbReference type="GO" id="GO:0009103">
    <property type="term" value="P:lipopolysaccharide biosynthetic process"/>
    <property type="evidence" value="ECO:0007669"/>
    <property type="project" value="TreeGrafter"/>
</dbReference>
<evidence type="ECO:0000313" key="4">
    <source>
        <dbReference type="Proteomes" id="UP000571950"/>
    </source>
</evidence>
<dbReference type="GO" id="GO:0016757">
    <property type="term" value="F:glycosyltransferase activity"/>
    <property type="evidence" value="ECO:0007669"/>
    <property type="project" value="TreeGrafter"/>
</dbReference>
<gene>
    <name evidence="3" type="ORF">GGR43_002222</name>
</gene>
<keyword evidence="4" id="KW-1185">Reference proteome</keyword>
<evidence type="ECO:0000256" key="1">
    <source>
        <dbReference type="ARBA" id="ARBA00022679"/>
    </source>
</evidence>
<comment type="caution">
    <text evidence="3">The sequence shown here is derived from an EMBL/GenBank/DDBJ whole genome shotgun (WGS) entry which is preliminary data.</text>
</comment>
<keyword evidence="1 3" id="KW-0808">Transferase</keyword>
<reference evidence="3 4" key="1">
    <citation type="submission" date="2020-08" db="EMBL/GenBank/DDBJ databases">
        <title>Genomic Encyclopedia of Type Strains, Phase IV (KMG-IV): sequencing the most valuable type-strain genomes for metagenomic binning, comparative biology and taxonomic classification.</title>
        <authorList>
            <person name="Goeker M."/>
        </authorList>
    </citation>
    <scope>NUCLEOTIDE SEQUENCE [LARGE SCALE GENOMIC DNA]</scope>
    <source>
        <strain evidence="3 4">DSM 26189</strain>
    </source>
</reference>
<dbReference type="RefSeq" id="WP_188072016.1">
    <property type="nucleotide sequence ID" value="NZ_BSPS01000157.1"/>
</dbReference>
<dbReference type="Proteomes" id="UP000571950">
    <property type="component" value="Unassembled WGS sequence"/>
</dbReference>